<comment type="similarity">
    <text evidence="1">Belongs to the LysR transcriptional regulatory family.</text>
</comment>
<sequence>MDTLRAMRVFARVIDEGSFSAASRALNLAPAVVTRVVAELEEHLGARLMNRTTRRIALTDVGEQYLERVRQILVDLEEAEALASAAVTEVRGHVRLLCPPSVATHQLAKLLPRFHAQHPHVTVEIAAHGPVESVDESYDLTLVLSRKPLDGHFVAKRLARTEVVTVASPEYLNARGRPTHPREFALHDVLIPPTSDVLRGLTFYCGTCSSETAGTESFFISPGRGVLSTTHVDTNYAAALAGLGIAGLPSYVVEDALLEHALERVLPQWRLFSSDLWICMPTRQHVPARTRAMMDFLVASFGGQDRDPWLAAAGCETS</sequence>
<dbReference type="InterPro" id="IPR000847">
    <property type="entry name" value="LysR_HTH_N"/>
</dbReference>
<name>A0ABS5DSA3_9BURK</name>
<accession>A0ABS5DSA3</accession>
<evidence type="ECO:0000259" key="5">
    <source>
        <dbReference type="PROSITE" id="PS50931"/>
    </source>
</evidence>
<keyword evidence="7" id="KW-1185">Reference proteome</keyword>
<organism evidence="6 7">
    <name type="scientific">Ideonella paludis</name>
    <dbReference type="NCBI Taxonomy" id="1233411"/>
    <lineage>
        <taxon>Bacteria</taxon>
        <taxon>Pseudomonadati</taxon>
        <taxon>Pseudomonadota</taxon>
        <taxon>Betaproteobacteria</taxon>
        <taxon>Burkholderiales</taxon>
        <taxon>Sphaerotilaceae</taxon>
        <taxon>Ideonella</taxon>
    </lineage>
</organism>
<evidence type="ECO:0000256" key="1">
    <source>
        <dbReference type="ARBA" id="ARBA00009437"/>
    </source>
</evidence>
<dbReference type="Pfam" id="PF00126">
    <property type="entry name" value="HTH_1"/>
    <property type="match status" value="1"/>
</dbReference>
<dbReference type="InterPro" id="IPR058163">
    <property type="entry name" value="LysR-type_TF_proteobact-type"/>
</dbReference>
<dbReference type="InterPro" id="IPR036390">
    <property type="entry name" value="WH_DNA-bd_sf"/>
</dbReference>
<dbReference type="Pfam" id="PF03466">
    <property type="entry name" value="LysR_substrate"/>
    <property type="match status" value="1"/>
</dbReference>
<dbReference type="InterPro" id="IPR036388">
    <property type="entry name" value="WH-like_DNA-bd_sf"/>
</dbReference>
<dbReference type="PANTHER" id="PTHR30537:SF5">
    <property type="entry name" value="HTH-TYPE TRANSCRIPTIONAL ACTIVATOR TTDR-RELATED"/>
    <property type="match status" value="1"/>
</dbReference>
<dbReference type="SUPFAM" id="SSF46785">
    <property type="entry name" value="Winged helix' DNA-binding domain"/>
    <property type="match status" value="1"/>
</dbReference>
<dbReference type="Proteomes" id="UP000672097">
    <property type="component" value="Unassembled WGS sequence"/>
</dbReference>
<evidence type="ECO:0000256" key="4">
    <source>
        <dbReference type="ARBA" id="ARBA00023163"/>
    </source>
</evidence>
<keyword evidence="4" id="KW-0804">Transcription</keyword>
<protein>
    <submittedName>
        <fullName evidence="6">LysR family transcriptional regulator</fullName>
    </submittedName>
</protein>
<comment type="caution">
    <text evidence="6">The sequence shown here is derived from an EMBL/GenBank/DDBJ whole genome shotgun (WGS) entry which is preliminary data.</text>
</comment>
<dbReference type="SUPFAM" id="SSF53850">
    <property type="entry name" value="Periplasmic binding protein-like II"/>
    <property type="match status" value="1"/>
</dbReference>
<dbReference type="InterPro" id="IPR005119">
    <property type="entry name" value="LysR_subst-bd"/>
</dbReference>
<dbReference type="Gene3D" id="3.40.190.290">
    <property type="match status" value="1"/>
</dbReference>
<evidence type="ECO:0000313" key="7">
    <source>
        <dbReference type="Proteomes" id="UP000672097"/>
    </source>
</evidence>
<feature type="domain" description="HTH lysR-type" evidence="5">
    <location>
        <begin position="1"/>
        <end position="59"/>
    </location>
</feature>
<dbReference type="PROSITE" id="PS50931">
    <property type="entry name" value="HTH_LYSR"/>
    <property type="match status" value="1"/>
</dbReference>
<gene>
    <name evidence="6" type="ORF">KAK11_01740</name>
</gene>
<evidence type="ECO:0000313" key="6">
    <source>
        <dbReference type="EMBL" id="MBQ0934031.1"/>
    </source>
</evidence>
<reference evidence="6 7" key="1">
    <citation type="submission" date="2021-04" db="EMBL/GenBank/DDBJ databases">
        <title>The genome sequence of type strain Ideonella paludis KCTC 32238.</title>
        <authorList>
            <person name="Liu Y."/>
        </authorList>
    </citation>
    <scope>NUCLEOTIDE SEQUENCE [LARGE SCALE GENOMIC DNA]</scope>
    <source>
        <strain evidence="6 7">KCTC 32238</strain>
    </source>
</reference>
<keyword evidence="2" id="KW-0805">Transcription regulation</keyword>
<proteinExistence type="inferred from homology"/>
<dbReference type="Gene3D" id="1.10.10.10">
    <property type="entry name" value="Winged helix-like DNA-binding domain superfamily/Winged helix DNA-binding domain"/>
    <property type="match status" value="1"/>
</dbReference>
<dbReference type="EMBL" id="JAGQDG010000001">
    <property type="protein sequence ID" value="MBQ0934031.1"/>
    <property type="molecule type" value="Genomic_DNA"/>
</dbReference>
<evidence type="ECO:0000256" key="2">
    <source>
        <dbReference type="ARBA" id="ARBA00023015"/>
    </source>
</evidence>
<dbReference type="RefSeq" id="WP_210805523.1">
    <property type="nucleotide sequence ID" value="NZ_JAGQDG010000001.1"/>
</dbReference>
<evidence type="ECO:0000256" key="3">
    <source>
        <dbReference type="ARBA" id="ARBA00023125"/>
    </source>
</evidence>
<keyword evidence="3" id="KW-0238">DNA-binding</keyword>
<dbReference type="PANTHER" id="PTHR30537">
    <property type="entry name" value="HTH-TYPE TRANSCRIPTIONAL REGULATOR"/>
    <property type="match status" value="1"/>
</dbReference>